<evidence type="ECO:0000259" key="6">
    <source>
        <dbReference type="SMART" id="SM01027"/>
    </source>
</evidence>
<sequence>MTYSLICHSDPSGHHRCSLLKFENVTILMDPAWDGISEDHDAAVDFWAQLISQTDIVILSQPTAESLGAYALLYAAFLAHFYSRIAVYATLPVANLGRVTTLDLYTSQGLIGPVDTNKLDLSDIEDAFDHIISIKHSQILDLKSKFEGLTIVAYNSGYAPGGSIFSITTFSDKVIYAPRWNHTKDTILNSAAVLDISGKPLTSLMRPSAIVTSTSHLGSSLPYRKRASQFKEVLRGVLSKSGTAVIPCQVGGKFLDLLVLVNDMIYEQRRYRNQSDPPIFLVSYSRGRSLTYARSMLEWLSASVIKTWEGRNNRSPFDLGSRFSIVTPEELKKYSGPKVCFVSEVERLIDDVLSALGTSDKTTVVLTEPDGVPERSNKILSSMYTTWLKTIKNRDNRAQDIRPILFAQTVRAGFVTTEELKDEELKNFKVKLEKRSTDRAALMEKLKKEARADGSSNVAGLIDAVIEEEDDDDDDDIPDFITAVNRKANATAKPLEIPVDVYINPEAQPRHKMFPFQPVKIKRDDYGDVVDFSQFVPSERLEENEKRSATDAFAEDEDPYEIEVTSKTSKKRRGANTAKGNGNKKEENMDDVSYLNALNKPHRRFLNEVSLSLRCSVSVVDLTSLVDQRSMSVIWPALKPRNVLMVAPKKDQNVTALKMLRNKLVDVTELEFNIPTTFETLIRSLDVSVDPELDQRLKWQGVSDEYTIAHVVGRLVCDNASFVDGMQHHRDKWVLKPITNGSKMYPKVSLAIGDVRLAEVKRRMTEKNHVAEFKGEGSLVIDGKVVVRKISDGETVVDGSPSELFYKVKAAVADMLAKV</sequence>
<keyword evidence="4" id="KW-0694">RNA-binding</keyword>
<gene>
    <name evidence="7" type="ORF">LALA0_S07e05204g</name>
</gene>
<dbReference type="AlphaFoldDB" id="A0A0C7MZJ7"/>
<dbReference type="HOGENOM" id="CLU_002227_3_0_1"/>
<dbReference type="Pfam" id="PF16661">
    <property type="entry name" value="Lactamase_B_6"/>
    <property type="match status" value="1"/>
</dbReference>
<comment type="subcellular location">
    <subcellularLocation>
        <location evidence="1 4">Nucleus</location>
    </subcellularLocation>
</comment>
<dbReference type="EMBL" id="LN736366">
    <property type="protein sequence ID" value="CEP63222.1"/>
    <property type="molecule type" value="Genomic_DNA"/>
</dbReference>
<dbReference type="Gene3D" id="3.60.15.10">
    <property type="entry name" value="Ribonuclease Z/Hydroxyacylglutathione hydrolase-like"/>
    <property type="match status" value="1"/>
</dbReference>
<evidence type="ECO:0000256" key="2">
    <source>
        <dbReference type="ARBA" id="ARBA00022664"/>
    </source>
</evidence>
<dbReference type="GO" id="GO:0003723">
    <property type="term" value="F:RNA binding"/>
    <property type="evidence" value="ECO:0007669"/>
    <property type="project" value="UniProtKB-KW"/>
</dbReference>
<dbReference type="OrthoDB" id="64353at2759"/>
<reference evidence="7 8" key="1">
    <citation type="submission" date="2014-12" db="EMBL/GenBank/DDBJ databases">
        <authorList>
            <person name="Neuveglise Cecile"/>
        </authorList>
    </citation>
    <scope>NUCLEOTIDE SEQUENCE [LARGE SCALE GENOMIC DNA]</scope>
    <source>
        <strain evidence="7 8">CBS 12615</strain>
    </source>
</reference>
<evidence type="ECO:0000256" key="3">
    <source>
        <dbReference type="ARBA" id="ARBA00023242"/>
    </source>
</evidence>
<dbReference type="InterPro" id="IPR027075">
    <property type="entry name" value="CPSF2"/>
</dbReference>
<feature type="domain" description="Beta-Casp" evidence="6">
    <location>
        <begin position="254"/>
        <end position="379"/>
    </location>
</feature>
<organism evidence="7 8">
    <name type="scientific">Lachancea lanzarotensis</name>
    <dbReference type="NCBI Taxonomy" id="1245769"/>
    <lineage>
        <taxon>Eukaryota</taxon>
        <taxon>Fungi</taxon>
        <taxon>Dikarya</taxon>
        <taxon>Ascomycota</taxon>
        <taxon>Saccharomycotina</taxon>
        <taxon>Saccharomycetes</taxon>
        <taxon>Saccharomycetales</taxon>
        <taxon>Saccharomycetaceae</taxon>
        <taxon>Lachancea</taxon>
    </lineage>
</organism>
<dbReference type="SUPFAM" id="SSF56281">
    <property type="entry name" value="Metallo-hydrolase/oxidoreductase"/>
    <property type="match status" value="1"/>
</dbReference>
<keyword evidence="3 4" id="KW-0539">Nucleus</keyword>
<dbReference type="SMART" id="SM01027">
    <property type="entry name" value="Beta-Casp"/>
    <property type="match status" value="1"/>
</dbReference>
<dbReference type="PANTHER" id="PTHR45922">
    <property type="entry name" value="CLEAVAGE AND POLYADENYLATION SPECIFICITY FACTOR SUBUNIT 2"/>
    <property type="match status" value="1"/>
</dbReference>
<dbReference type="GO" id="GO:0006397">
    <property type="term" value="P:mRNA processing"/>
    <property type="evidence" value="ECO:0007669"/>
    <property type="project" value="UniProtKB-KW"/>
</dbReference>
<dbReference type="PANTHER" id="PTHR45922:SF1">
    <property type="entry name" value="CLEAVAGE AND POLYADENYLATION SPECIFICITY FACTOR SUBUNIT 2"/>
    <property type="match status" value="1"/>
</dbReference>
<dbReference type="GeneID" id="34686718"/>
<keyword evidence="8" id="KW-1185">Reference proteome</keyword>
<accession>A0A0C7MZJ7</accession>
<dbReference type="InterPro" id="IPR022712">
    <property type="entry name" value="Beta_Casp"/>
</dbReference>
<dbReference type="Proteomes" id="UP000054304">
    <property type="component" value="Unassembled WGS sequence"/>
</dbReference>
<dbReference type="GO" id="GO:0005847">
    <property type="term" value="C:mRNA cleavage and polyadenylation specificity factor complex"/>
    <property type="evidence" value="ECO:0007669"/>
    <property type="project" value="EnsemblFungi"/>
</dbReference>
<dbReference type="RefSeq" id="XP_022629443.1">
    <property type="nucleotide sequence ID" value="XM_022771547.1"/>
</dbReference>
<evidence type="ECO:0000313" key="7">
    <source>
        <dbReference type="EMBL" id="CEP63222.1"/>
    </source>
</evidence>
<dbReference type="InterPro" id="IPR036866">
    <property type="entry name" value="RibonucZ/Hydroxyglut_hydro"/>
</dbReference>
<comment type="similarity">
    <text evidence="4">Belongs to the metallo-beta-lactamase superfamily. RNA-metabolizing metallo-beta-lactamase-like family. CPSF2/YSH1 subfamily.</text>
</comment>
<name>A0A0C7MZJ7_9SACH</name>
<dbReference type="Pfam" id="PF13299">
    <property type="entry name" value="CPSF100_C"/>
    <property type="match status" value="1"/>
</dbReference>
<dbReference type="InterPro" id="IPR025069">
    <property type="entry name" value="Cpsf2_C"/>
</dbReference>
<dbReference type="InterPro" id="IPR001279">
    <property type="entry name" value="Metallo-B-lactamas"/>
</dbReference>
<dbReference type="InterPro" id="IPR035639">
    <property type="entry name" value="CPSF2_MBL"/>
</dbReference>
<protein>
    <recommendedName>
        <fullName evidence="4">Cleavage and polyadenylation specificity factor subunit 2</fullName>
    </recommendedName>
    <alternativeName>
        <fullName evidence="4">Cleavage and polyadenylation specificity factor 100 kDa subunit</fullName>
    </alternativeName>
</protein>
<evidence type="ECO:0000256" key="4">
    <source>
        <dbReference type="RuleBase" id="RU365006"/>
    </source>
</evidence>
<evidence type="ECO:0000256" key="1">
    <source>
        <dbReference type="ARBA" id="ARBA00004123"/>
    </source>
</evidence>
<proteinExistence type="inferred from homology"/>
<feature type="region of interest" description="Disordered" evidence="5">
    <location>
        <begin position="565"/>
        <end position="588"/>
    </location>
</feature>
<dbReference type="CDD" id="cd16293">
    <property type="entry name" value="CPSF2-like_MBL-fold"/>
    <property type="match status" value="1"/>
</dbReference>
<evidence type="ECO:0000313" key="8">
    <source>
        <dbReference type="Proteomes" id="UP000054304"/>
    </source>
</evidence>
<dbReference type="STRING" id="1245769.A0A0C7MZJ7"/>
<keyword evidence="2 4" id="KW-0507">mRNA processing</keyword>
<evidence type="ECO:0000256" key="5">
    <source>
        <dbReference type="SAM" id="MobiDB-lite"/>
    </source>
</evidence>